<keyword evidence="3" id="KW-1185">Reference proteome</keyword>
<name>A0A1Y1Y1T5_9FUNG</name>
<dbReference type="InterPro" id="IPR000719">
    <property type="entry name" value="Prot_kinase_dom"/>
</dbReference>
<evidence type="ECO:0000313" key="3">
    <source>
        <dbReference type="Proteomes" id="UP000193498"/>
    </source>
</evidence>
<evidence type="ECO:0000259" key="1">
    <source>
        <dbReference type="PROSITE" id="PS50011"/>
    </source>
</evidence>
<dbReference type="OrthoDB" id="4062651at2759"/>
<dbReference type="GO" id="GO:0004674">
    <property type="term" value="F:protein serine/threonine kinase activity"/>
    <property type="evidence" value="ECO:0007669"/>
    <property type="project" value="TreeGrafter"/>
</dbReference>
<dbReference type="EMBL" id="MCFE01000298">
    <property type="protein sequence ID" value="ORX91970.1"/>
    <property type="molecule type" value="Genomic_DNA"/>
</dbReference>
<dbReference type="Pfam" id="PF00069">
    <property type="entry name" value="Pkinase"/>
    <property type="match status" value="1"/>
</dbReference>
<keyword evidence="2" id="KW-0808">Transferase</keyword>
<dbReference type="GO" id="GO:0044773">
    <property type="term" value="P:mitotic DNA damage checkpoint signaling"/>
    <property type="evidence" value="ECO:0007669"/>
    <property type="project" value="TreeGrafter"/>
</dbReference>
<dbReference type="GO" id="GO:0005634">
    <property type="term" value="C:nucleus"/>
    <property type="evidence" value="ECO:0007669"/>
    <property type="project" value="TreeGrafter"/>
</dbReference>
<dbReference type="AlphaFoldDB" id="A0A1Y1Y1T5"/>
<dbReference type="SMART" id="SM00220">
    <property type="entry name" value="S_TKc"/>
    <property type="match status" value="1"/>
</dbReference>
<reference evidence="2 3" key="1">
    <citation type="submission" date="2016-07" db="EMBL/GenBank/DDBJ databases">
        <title>Pervasive Adenine N6-methylation of Active Genes in Fungi.</title>
        <authorList>
            <consortium name="DOE Joint Genome Institute"/>
            <person name="Mondo S.J."/>
            <person name="Dannebaum R.O."/>
            <person name="Kuo R.C."/>
            <person name="Labutti K."/>
            <person name="Haridas S."/>
            <person name="Kuo A."/>
            <person name="Salamov A."/>
            <person name="Ahrendt S.R."/>
            <person name="Lipzen A."/>
            <person name="Sullivan W."/>
            <person name="Andreopoulos W.B."/>
            <person name="Clum A."/>
            <person name="Lindquist E."/>
            <person name="Daum C."/>
            <person name="Ramamoorthy G.K."/>
            <person name="Gryganskyi A."/>
            <person name="Culley D."/>
            <person name="Magnuson J.K."/>
            <person name="James T.Y."/>
            <person name="O'Malley M.A."/>
            <person name="Stajich J.E."/>
            <person name="Spatafora J.W."/>
            <person name="Visel A."/>
            <person name="Grigoriev I.V."/>
        </authorList>
    </citation>
    <scope>NUCLEOTIDE SEQUENCE [LARGE SCALE GENOMIC DNA]</scope>
    <source>
        <strain evidence="2 3">CBS 931.73</strain>
    </source>
</reference>
<evidence type="ECO:0000313" key="2">
    <source>
        <dbReference type="EMBL" id="ORX91970.1"/>
    </source>
</evidence>
<protein>
    <submittedName>
        <fullName evidence="2">Kinase-like protein</fullName>
    </submittedName>
</protein>
<dbReference type="InterPro" id="IPR011009">
    <property type="entry name" value="Kinase-like_dom_sf"/>
</dbReference>
<feature type="domain" description="Protein kinase" evidence="1">
    <location>
        <begin position="1"/>
        <end position="156"/>
    </location>
</feature>
<dbReference type="Proteomes" id="UP000193498">
    <property type="component" value="Unassembled WGS sequence"/>
</dbReference>
<accession>A0A1Y1Y1T5</accession>
<dbReference type="Gene3D" id="1.10.510.10">
    <property type="entry name" value="Transferase(Phosphotransferase) domain 1"/>
    <property type="match status" value="1"/>
</dbReference>
<proteinExistence type="predicted"/>
<dbReference type="GO" id="GO:0005524">
    <property type="term" value="F:ATP binding"/>
    <property type="evidence" value="ECO:0007669"/>
    <property type="project" value="InterPro"/>
</dbReference>
<gene>
    <name evidence="2" type="ORF">K493DRAFT_226807</name>
</gene>
<dbReference type="GO" id="GO:0005737">
    <property type="term" value="C:cytoplasm"/>
    <property type="evidence" value="ECO:0007669"/>
    <property type="project" value="TreeGrafter"/>
</dbReference>
<dbReference type="PANTHER" id="PTHR44167:SF24">
    <property type="entry name" value="SERINE_THREONINE-PROTEIN KINASE CHK2"/>
    <property type="match status" value="1"/>
</dbReference>
<dbReference type="PROSITE" id="PS50011">
    <property type="entry name" value="PROTEIN_KINASE_DOM"/>
    <property type="match status" value="1"/>
</dbReference>
<keyword evidence="2" id="KW-0418">Kinase</keyword>
<sequence>ALAHLHSKGIAHLDINPNNIMCDEDGHLVLIDFGLSKKCCNSPIAPCGTPGYIAPEIYSGEARGTSVDIYSAAIIFGSLLEPYVPDCLLNYLGCRCEMDAQSLGSIIEALDSFSEECCHNIRPKIVYDAVHLLRSMLNPDPKQRITAEEALKHPFLTATQPEFAGTDINSYTSTLQMIRYHRSLSASPASTYEYDYYFA</sequence>
<dbReference type="SUPFAM" id="SSF56112">
    <property type="entry name" value="Protein kinase-like (PK-like)"/>
    <property type="match status" value="1"/>
</dbReference>
<comment type="caution">
    <text evidence="2">The sequence shown here is derived from an EMBL/GenBank/DDBJ whole genome shotgun (WGS) entry which is preliminary data.</text>
</comment>
<dbReference type="PANTHER" id="PTHR44167">
    <property type="entry name" value="OVARIAN-SPECIFIC SERINE/THREONINE-PROTEIN KINASE LOK-RELATED"/>
    <property type="match status" value="1"/>
</dbReference>
<dbReference type="InParanoid" id="A0A1Y1Y1T5"/>
<organism evidence="2 3">
    <name type="scientific">Basidiobolus meristosporus CBS 931.73</name>
    <dbReference type="NCBI Taxonomy" id="1314790"/>
    <lineage>
        <taxon>Eukaryota</taxon>
        <taxon>Fungi</taxon>
        <taxon>Fungi incertae sedis</taxon>
        <taxon>Zoopagomycota</taxon>
        <taxon>Entomophthoromycotina</taxon>
        <taxon>Basidiobolomycetes</taxon>
        <taxon>Basidiobolales</taxon>
        <taxon>Basidiobolaceae</taxon>
        <taxon>Basidiobolus</taxon>
    </lineage>
</organism>
<feature type="non-terminal residue" evidence="2">
    <location>
        <position position="1"/>
    </location>
</feature>
<dbReference type="STRING" id="1314790.A0A1Y1Y1T5"/>